<name>A0A271LAK9_9HYPH</name>
<dbReference type="InterPro" id="IPR058533">
    <property type="entry name" value="Cation_efflux_TM"/>
</dbReference>
<evidence type="ECO:0000313" key="9">
    <source>
        <dbReference type="Proteomes" id="UP000216442"/>
    </source>
</evidence>
<evidence type="ECO:0000256" key="5">
    <source>
        <dbReference type="ARBA" id="ARBA00023136"/>
    </source>
</evidence>
<dbReference type="GO" id="GO:0005886">
    <property type="term" value="C:plasma membrane"/>
    <property type="evidence" value="ECO:0007669"/>
    <property type="project" value="TreeGrafter"/>
</dbReference>
<keyword evidence="3" id="KW-0813">Transport</keyword>
<feature type="transmembrane region" description="Helical" evidence="6">
    <location>
        <begin position="177"/>
        <end position="195"/>
    </location>
</feature>
<reference evidence="8 9" key="1">
    <citation type="submission" date="2017-08" db="EMBL/GenBank/DDBJ databases">
        <title>Mesorhizobium wenxinae sp. nov., a novel rhizobial species isolated from root nodules of chickpea (Cicer arietinum L.).</title>
        <authorList>
            <person name="Zhang J."/>
        </authorList>
    </citation>
    <scope>NUCLEOTIDE SEQUENCE [LARGE SCALE GENOMIC DNA]</scope>
    <source>
        <strain evidence="8 9">SDW018</strain>
    </source>
</reference>
<keyword evidence="5 6" id="KW-0472">Membrane</keyword>
<evidence type="ECO:0000313" key="8">
    <source>
        <dbReference type="EMBL" id="PAQ05159.1"/>
    </source>
</evidence>
<evidence type="ECO:0000256" key="4">
    <source>
        <dbReference type="ARBA" id="ARBA00022989"/>
    </source>
</evidence>
<proteinExistence type="predicted"/>
<dbReference type="Gene3D" id="1.20.1510.10">
    <property type="entry name" value="Cation efflux protein transmembrane domain"/>
    <property type="match status" value="1"/>
</dbReference>
<evidence type="ECO:0000256" key="3">
    <source>
        <dbReference type="ARBA" id="ARBA00022906"/>
    </source>
</evidence>
<keyword evidence="3" id="KW-0406">Ion transport</keyword>
<feature type="domain" description="Cation efflux protein transmembrane" evidence="7">
    <location>
        <begin position="24"/>
        <end position="199"/>
    </location>
</feature>
<keyword evidence="9" id="KW-1185">Reference proteome</keyword>
<dbReference type="SUPFAM" id="SSF161111">
    <property type="entry name" value="Cation efflux protein transmembrane domain-like"/>
    <property type="match status" value="1"/>
</dbReference>
<dbReference type="RefSeq" id="WP_095496474.1">
    <property type="nucleotide sequence ID" value="NZ_NPKJ01000075.1"/>
</dbReference>
<gene>
    <name evidence="8" type="ORF">CIT26_32995</name>
</gene>
<dbReference type="PANTHER" id="PTHR11562">
    <property type="entry name" value="CATION EFFLUX PROTEIN/ ZINC TRANSPORTER"/>
    <property type="match status" value="1"/>
</dbReference>
<dbReference type="Pfam" id="PF01545">
    <property type="entry name" value="Cation_efflux"/>
    <property type="match status" value="1"/>
</dbReference>
<keyword evidence="3" id="KW-0862">Zinc</keyword>
<keyword evidence="3" id="KW-0864">Zinc transport</keyword>
<feature type="transmembrane region" description="Helical" evidence="6">
    <location>
        <begin position="23"/>
        <end position="45"/>
    </location>
</feature>
<dbReference type="AlphaFoldDB" id="A0A271LAK9"/>
<dbReference type="GO" id="GO:0005385">
    <property type="term" value="F:zinc ion transmembrane transporter activity"/>
    <property type="evidence" value="ECO:0007669"/>
    <property type="project" value="TreeGrafter"/>
</dbReference>
<dbReference type="EMBL" id="NPKJ01000075">
    <property type="protein sequence ID" value="PAQ05159.1"/>
    <property type="molecule type" value="Genomic_DNA"/>
</dbReference>
<feature type="transmembrane region" description="Helical" evidence="6">
    <location>
        <begin position="154"/>
        <end position="171"/>
    </location>
</feature>
<feature type="transmembrane region" description="Helical" evidence="6">
    <location>
        <begin position="87"/>
        <end position="105"/>
    </location>
</feature>
<feature type="transmembrane region" description="Helical" evidence="6">
    <location>
        <begin position="117"/>
        <end position="134"/>
    </location>
</feature>
<dbReference type="OrthoDB" id="9799649at2"/>
<accession>A0A271LAK9</accession>
<dbReference type="PANTHER" id="PTHR11562:SF17">
    <property type="entry name" value="RE54080P-RELATED"/>
    <property type="match status" value="1"/>
</dbReference>
<sequence>MGAECCGQDHEPSKQEDASYRRVLWAVLGINVAMFAVEIGAGVAAGSASLQADALDFLGDAGNHAISLFVVGMALRHRAMAAFAKGATMGVFGLWVIGVAIWHAMHATLPEASTMGAVGLAALLANAASFGLLWAYRGGDANMRSAWICTRNDVLGNLAVLLAALGVFGTGAGWPDIIVAAIMAGLALQGAIVVLQQSRAELDTGKRDLYEKRTG</sequence>
<organism evidence="8 9">
    <name type="scientific">Mesorhizobium temperatum</name>
    <dbReference type="NCBI Taxonomy" id="241416"/>
    <lineage>
        <taxon>Bacteria</taxon>
        <taxon>Pseudomonadati</taxon>
        <taxon>Pseudomonadota</taxon>
        <taxon>Alphaproteobacteria</taxon>
        <taxon>Hyphomicrobiales</taxon>
        <taxon>Phyllobacteriaceae</taxon>
        <taxon>Mesorhizobium</taxon>
    </lineage>
</organism>
<dbReference type="InterPro" id="IPR050681">
    <property type="entry name" value="CDF/SLC30A"/>
</dbReference>
<dbReference type="InterPro" id="IPR027469">
    <property type="entry name" value="Cation_efflux_TMD_sf"/>
</dbReference>
<evidence type="ECO:0000259" key="7">
    <source>
        <dbReference type="Pfam" id="PF01545"/>
    </source>
</evidence>
<evidence type="ECO:0000256" key="1">
    <source>
        <dbReference type="ARBA" id="ARBA00004141"/>
    </source>
</evidence>
<feature type="transmembrane region" description="Helical" evidence="6">
    <location>
        <begin position="57"/>
        <end position="75"/>
    </location>
</feature>
<comment type="subcellular location">
    <subcellularLocation>
        <location evidence="1">Membrane</location>
        <topology evidence="1">Multi-pass membrane protein</topology>
    </subcellularLocation>
</comment>
<keyword evidence="2 6" id="KW-0812">Transmembrane</keyword>
<keyword evidence="4 6" id="KW-1133">Transmembrane helix</keyword>
<evidence type="ECO:0000256" key="6">
    <source>
        <dbReference type="SAM" id="Phobius"/>
    </source>
</evidence>
<protein>
    <submittedName>
        <fullName evidence="8">Cobalt transporter</fullName>
    </submittedName>
</protein>
<dbReference type="Proteomes" id="UP000216442">
    <property type="component" value="Unassembled WGS sequence"/>
</dbReference>
<comment type="caution">
    <text evidence="8">The sequence shown here is derived from an EMBL/GenBank/DDBJ whole genome shotgun (WGS) entry which is preliminary data.</text>
</comment>
<evidence type="ECO:0000256" key="2">
    <source>
        <dbReference type="ARBA" id="ARBA00022692"/>
    </source>
</evidence>